<evidence type="ECO:0000313" key="3">
    <source>
        <dbReference type="EMBL" id="BCX47237.1"/>
    </source>
</evidence>
<name>A0ABM7RC40_9BACT</name>
<feature type="region of interest" description="Disordered" evidence="1">
    <location>
        <begin position="159"/>
        <end position="180"/>
    </location>
</feature>
<evidence type="ECO:0000259" key="2">
    <source>
        <dbReference type="Pfam" id="PF07929"/>
    </source>
</evidence>
<protein>
    <recommendedName>
        <fullName evidence="2">Plasmid pRiA4b Orf3-like domain-containing protein</fullName>
    </recommendedName>
</protein>
<dbReference type="Gene3D" id="3.10.290.30">
    <property type="entry name" value="MM3350-like"/>
    <property type="match status" value="1"/>
</dbReference>
<proteinExistence type="predicted"/>
<dbReference type="Pfam" id="PF07929">
    <property type="entry name" value="PRiA4_ORF3"/>
    <property type="match status" value="1"/>
</dbReference>
<dbReference type="InterPro" id="IPR024047">
    <property type="entry name" value="MM3350-like_sf"/>
</dbReference>
<dbReference type="RefSeq" id="WP_338689325.1">
    <property type="nucleotide sequence ID" value="NZ_AP024702.1"/>
</dbReference>
<dbReference type="PANTHER" id="PTHR41878">
    <property type="entry name" value="LEXA REPRESSOR-RELATED"/>
    <property type="match status" value="1"/>
</dbReference>
<dbReference type="PANTHER" id="PTHR41878:SF1">
    <property type="entry name" value="TNPR PROTEIN"/>
    <property type="match status" value="1"/>
</dbReference>
<feature type="domain" description="Plasmid pRiA4b Orf3-like" evidence="2">
    <location>
        <begin position="7"/>
        <end position="149"/>
    </location>
</feature>
<keyword evidence="4" id="KW-1185">Reference proteome</keyword>
<accession>A0ABM7RC40</accession>
<dbReference type="EMBL" id="AP024702">
    <property type="protein sequence ID" value="BCX47237.1"/>
    <property type="molecule type" value="Genomic_DNA"/>
</dbReference>
<gene>
    <name evidence="3" type="ORF">HAHE_11450</name>
</gene>
<dbReference type="InterPro" id="IPR012912">
    <property type="entry name" value="Plasmid_pRiA4b_Orf3-like"/>
</dbReference>
<dbReference type="SUPFAM" id="SSF159941">
    <property type="entry name" value="MM3350-like"/>
    <property type="match status" value="1"/>
</dbReference>
<reference evidence="3 4" key="1">
    <citation type="submission" date="2021-06" db="EMBL/GenBank/DDBJ databases">
        <title>Complete genome of Haloferula helveola possessing various polysaccharide degrading enzymes.</title>
        <authorList>
            <person name="Takami H."/>
            <person name="Huang C."/>
            <person name="Hamasaki K."/>
        </authorList>
    </citation>
    <scope>NUCLEOTIDE SEQUENCE [LARGE SCALE GENOMIC DNA]</scope>
    <source>
        <strain evidence="3 4">CN-1</strain>
    </source>
</reference>
<organism evidence="3 4">
    <name type="scientific">Haloferula helveola</name>
    <dbReference type="NCBI Taxonomy" id="490095"/>
    <lineage>
        <taxon>Bacteria</taxon>
        <taxon>Pseudomonadati</taxon>
        <taxon>Verrucomicrobiota</taxon>
        <taxon>Verrucomicrobiia</taxon>
        <taxon>Verrucomicrobiales</taxon>
        <taxon>Verrucomicrobiaceae</taxon>
        <taxon>Haloferula</taxon>
    </lineage>
</organism>
<dbReference type="Proteomes" id="UP001374893">
    <property type="component" value="Chromosome"/>
</dbReference>
<sequence length="180" mass="20613">MSSGSIVVKVFLYQITPVIWRRFSIPADSTFETLHDVIQAAMGWENKHPHEFRHGKGKRLVDVIGPVGLEDQTPGEFQDEKKVTIADYIGRRRLPLRLLYRYDFAEEWIHEVVFEKKEDEGGPATLLEGERACPPEDFGGAFQYMQALNGEIAWDHPGYDPEAFDPKKVSLEPKKERRGA</sequence>
<evidence type="ECO:0000256" key="1">
    <source>
        <dbReference type="SAM" id="MobiDB-lite"/>
    </source>
</evidence>
<evidence type="ECO:0000313" key="4">
    <source>
        <dbReference type="Proteomes" id="UP001374893"/>
    </source>
</evidence>